<dbReference type="EMBL" id="JAHRIO010066026">
    <property type="protein sequence ID" value="MEQ2180122.1"/>
    <property type="molecule type" value="Genomic_DNA"/>
</dbReference>
<keyword evidence="3" id="KW-1185">Reference proteome</keyword>
<protein>
    <submittedName>
        <fullName evidence="2">Uncharacterized protein</fullName>
    </submittedName>
</protein>
<proteinExistence type="predicted"/>
<feature type="compositionally biased region" description="Basic and acidic residues" evidence="1">
    <location>
        <begin position="156"/>
        <end position="165"/>
    </location>
</feature>
<sequence>DLVPSRVSHTPLMQIEQQLDQGTCGAFPSKVFPHTSGLGFQTCFGAVVGNDESYCEHRLVVWSLSYCAILEGKRVVQCIPLGFHTSFLFRSSGCDLHYLEAYCAKPNGDALTITSPSTTTMATTTISPMTTTTATTTNEEMLQTVFHKRVLEHVRPTGSPKEADGTKTPTHIHGSAGHDPRPRNMMFVPHLYFTNPGLMPKSLHRDKGSLHTTLSQFMTDYPDLRKVAMISPFGNTATRSACEWTMELWTLGERGVHMTVISTVGEEGLLI</sequence>
<feature type="region of interest" description="Disordered" evidence="1">
    <location>
        <begin position="156"/>
        <end position="180"/>
    </location>
</feature>
<reference evidence="2 3" key="1">
    <citation type="submission" date="2021-06" db="EMBL/GenBank/DDBJ databases">
        <authorList>
            <person name="Palmer J.M."/>
        </authorList>
    </citation>
    <scope>NUCLEOTIDE SEQUENCE [LARGE SCALE GENOMIC DNA]</scope>
    <source>
        <strain evidence="2 3">GA_2019</strain>
        <tissue evidence="2">Muscle</tissue>
    </source>
</reference>
<organism evidence="2 3">
    <name type="scientific">Goodea atripinnis</name>
    <dbReference type="NCBI Taxonomy" id="208336"/>
    <lineage>
        <taxon>Eukaryota</taxon>
        <taxon>Metazoa</taxon>
        <taxon>Chordata</taxon>
        <taxon>Craniata</taxon>
        <taxon>Vertebrata</taxon>
        <taxon>Euteleostomi</taxon>
        <taxon>Actinopterygii</taxon>
        <taxon>Neopterygii</taxon>
        <taxon>Teleostei</taxon>
        <taxon>Neoteleostei</taxon>
        <taxon>Acanthomorphata</taxon>
        <taxon>Ovalentaria</taxon>
        <taxon>Atherinomorphae</taxon>
        <taxon>Cyprinodontiformes</taxon>
        <taxon>Goodeidae</taxon>
        <taxon>Goodea</taxon>
    </lineage>
</organism>
<name>A0ABV0P9G8_9TELE</name>
<evidence type="ECO:0000313" key="2">
    <source>
        <dbReference type="EMBL" id="MEQ2180122.1"/>
    </source>
</evidence>
<evidence type="ECO:0000313" key="3">
    <source>
        <dbReference type="Proteomes" id="UP001476798"/>
    </source>
</evidence>
<evidence type="ECO:0000256" key="1">
    <source>
        <dbReference type="SAM" id="MobiDB-lite"/>
    </source>
</evidence>
<comment type="caution">
    <text evidence="2">The sequence shown here is derived from an EMBL/GenBank/DDBJ whole genome shotgun (WGS) entry which is preliminary data.</text>
</comment>
<accession>A0ABV0P9G8</accession>
<dbReference type="Proteomes" id="UP001476798">
    <property type="component" value="Unassembled WGS sequence"/>
</dbReference>
<gene>
    <name evidence="2" type="ORF">GOODEAATRI_032447</name>
</gene>
<feature type="non-terminal residue" evidence="2">
    <location>
        <position position="1"/>
    </location>
</feature>